<name>A0ABW4LP65_9BACI</name>
<gene>
    <name evidence="2" type="ORF">ACFSCX_06865</name>
</gene>
<keyword evidence="1" id="KW-0472">Membrane</keyword>
<protein>
    <submittedName>
        <fullName evidence="2">Uncharacterized protein</fullName>
    </submittedName>
</protein>
<feature type="transmembrane region" description="Helical" evidence="1">
    <location>
        <begin position="42"/>
        <end position="66"/>
    </location>
</feature>
<dbReference type="Proteomes" id="UP001597214">
    <property type="component" value="Unassembled WGS sequence"/>
</dbReference>
<feature type="transmembrane region" description="Helical" evidence="1">
    <location>
        <begin position="12"/>
        <end position="30"/>
    </location>
</feature>
<dbReference type="EMBL" id="JBHUEM010000005">
    <property type="protein sequence ID" value="MFD1736286.1"/>
    <property type="molecule type" value="Genomic_DNA"/>
</dbReference>
<feature type="transmembrane region" description="Helical" evidence="1">
    <location>
        <begin position="208"/>
        <end position="227"/>
    </location>
</feature>
<keyword evidence="1" id="KW-0812">Transmembrane</keyword>
<keyword evidence="1" id="KW-1133">Transmembrane helix</keyword>
<reference evidence="3" key="1">
    <citation type="journal article" date="2019" name="Int. J. Syst. Evol. Microbiol.">
        <title>The Global Catalogue of Microorganisms (GCM) 10K type strain sequencing project: providing services to taxonomists for standard genome sequencing and annotation.</title>
        <authorList>
            <consortium name="The Broad Institute Genomics Platform"/>
            <consortium name="The Broad Institute Genome Sequencing Center for Infectious Disease"/>
            <person name="Wu L."/>
            <person name="Ma J."/>
        </authorList>
    </citation>
    <scope>NUCLEOTIDE SEQUENCE [LARGE SCALE GENOMIC DNA]</scope>
    <source>
        <strain evidence="3">CCUG 49339</strain>
    </source>
</reference>
<keyword evidence="3" id="KW-1185">Reference proteome</keyword>
<evidence type="ECO:0000256" key="1">
    <source>
        <dbReference type="SAM" id="Phobius"/>
    </source>
</evidence>
<accession>A0ABW4LP65</accession>
<proteinExistence type="predicted"/>
<sequence>MEITLKQKTNEYVTHVCMGWVGIVLSTFLYTLQDKDEVMMKYIMIAIFIVSSLKFLFSFIKLFMFIENYESNTNKEFRMNNIFRRKEVTQRSIFDYIKNIPYEQPFTLMSVMGLIMYNEYHNFDYMFQQALEQLPVIHHLAPPLPIMIMVMLLGNYMYHIKIKYLHRLLRLIIILFSPFIISIFVIGLISPLLLVIQGFFTLSSTDEFLMIFSDIKTLFWLLVYPITSLHLLNCNFINEYDDGINEGMNNVILIRHN</sequence>
<evidence type="ECO:0000313" key="3">
    <source>
        <dbReference type="Proteomes" id="UP001597214"/>
    </source>
</evidence>
<organism evidence="2 3">
    <name type="scientific">Bacillus salitolerans</name>
    <dbReference type="NCBI Taxonomy" id="1437434"/>
    <lineage>
        <taxon>Bacteria</taxon>
        <taxon>Bacillati</taxon>
        <taxon>Bacillota</taxon>
        <taxon>Bacilli</taxon>
        <taxon>Bacillales</taxon>
        <taxon>Bacillaceae</taxon>
        <taxon>Bacillus</taxon>
    </lineage>
</organism>
<comment type="caution">
    <text evidence="2">The sequence shown here is derived from an EMBL/GenBank/DDBJ whole genome shotgun (WGS) entry which is preliminary data.</text>
</comment>
<feature type="transmembrane region" description="Helical" evidence="1">
    <location>
        <begin position="168"/>
        <end position="196"/>
    </location>
</feature>
<feature type="transmembrane region" description="Helical" evidence="1">
    <location>
        <begin position="136"/>
        <end position="156"/>
    </location>
</feature>
<dbReference type="RefSeq" id="WP_377927434.1">
    <property type="nucleotide sequence ID" value="NZ_JBHUEM010000005.1"/>
</dbReference>
<evidence type="ECO:0000313" key="2">
    <source>
        <dbReference type="EMBL" id="MFD1736286.1"/>
    </source>
</evidence>